<dbReference type="EMBL" id="LJQD01000180">
    <property type="protein sequence ID" value="KPW97231.1"/>
    <property type="molecule type" value="Genomic_DNA"/>
</dbReference>
<proteinExistence type="predicted"/>
<evidence type="ECO:0000256" key="1">
    <source>
        <dbReference type="SAM" id="MobiDB-lite"/>
    </source>
</evidence>
<organism evidence="2 3">
    <name type="scientific">Pseudomonas syringae pv. castaneae</name>
    <dbReference type="NCBI Taxonomy" id="264450"/>
    <lineage>
        <taxon>Bacteria</taxon>
        <taxon>Pseudomonadati</taxon>
        <taxon>Pseudomonadota</taxon>
        <taxon>Gammaproteobacteria</taxon>
        <taxon>Pseudomonadales</taxon>
        <taxon>Pseudomonadaceae</taxon>
        <taxon>Pseudomonas</taxon>
        <taxon>Pseudomonas syringae</taxon>
    </lineage>
</organism>
<gene>
    <name evidence="2" type="ORF">ALO79_200149</name>
</gene>
<dbReference type="Proteomes" id="UP000050381">
    <property type="component" value="Unassembled WGS sequence"/>
</dbReference>
<evidence type="ECO:0000313" key="3">
    <source>
        <dbReference type="Proteomes" id="UP000050381"/>
    </source>
</evidence>
<comment type="caution">
    <text evidence="2">The sequence shown here is derived from an EMBL/GenBank/DDBJ whole genome shotgun (WGS) entry which is preliminary data.</text>
</comment>
<name>A0A0P9N5C2_PSESX</name>
<reference evidence="2 3" key="1">
    <citation type="submission" date="2015-09" db="EMBL/GenBank/DDBJ databases">
        <title>Genome announcement of multiple Pseudomonas syringae strains.</title>
        <authorList>
            <person name="Thakur S."/>
            <person name="Wang P.W."/>
            <person name="Gong Y."/>
            <person name="Weir B.S."/>
            <person name="Guttman D.S."/>
        </authorList>
    </citation>
    <scope>NUCLEOTIDE SEQUENCE [LARGE SCALE GENOMIC DNA]</scope>
    <source>
        <strain evidence="2 3">ICMP9419</strain>
    </source>
</reference>
<dbReference type="AlphaFoldDB" id="A0A0P9N5C2"/>
<feature type="region of interest" description="Disordered" evidence="1">
    <location>
        <begin position="112"/>
        <end position="135"/>
    </location>
</feature>
<evidence type="ECO:0000313" key="2">
    <source>
        <dbReference type="EMBL" id="KPW97231.1"/>
    </source>
</evidence>
<accession>A0A0P9N5C2</accession>
<sequence length="135" mass="15121">MVPGCQVQTRQQLADLGAMLRIGLFDMLASQARLQQRRFAGQLPERNTVGGAQRIRHRQIGLMQYVQQFDEERHFLHRAAFDQGQDEFTLLQTDKEIGVFAAGGDPLEIKQAAEPVRGKKGFQLGPSQGGEHRHG</sequence>
<protein>
    <submittedName>
        <fullName evidence="2">Uncharacterized protein</fullName>
    </submittedName>
</protein>